<evidence type="ECO:0000256" key="2">
    <source>
        <dbReference type="ARBA" id="ARBA00023015"/>
    </source>
</evidence>
<dbReference type="SUPFAM" id="SSF88659">
    <property type="entry name" value="Sigma3 and sigma4 domains of RNA polymerase sigma factors"/>
    <property type="match status" value="1"/>
</dbReference>
<dbReference type="InterPro" id="IPR013249">
    <property type="entry name" value="RNA_pol_sigma70_r4_t2"/>
</dbReference>
<comment type="caution">
    <text evidence="7">The sequence shown here is derived from an EMBL/GenBank/DDBJ whole genome shotgun (WGS) entry which is preliminary data.</text>
</comment>
<keyword evidence="3" id="KW-0731">Sigma factor</keyword>
<dbReference type="PANTHER" id="PTHR43133">
    <property type="entry name" value="RNA POLYMERASE ECF-TYPE SIGMA FACTO"/>
    <property type="match status" value="1"/>
</dbReference>
<dbReference type="InterPro" id="IPR013325">
    <property type="entry name" value="RNA_pol_sigma_r2"/>
</dbReference>
<dbReference type="SUPFAM" id="SSF88946">
    <property type="entry name" value="Sigma2 domain of RNA polymerase sigma factors"/>
    <property type="match status" value="1"/>
</dbReference>
<evidence type="ECO:0000259" key="5">
    <source>
        <dbReference type="Pfam" id="PF04542"/>
    </source>
</evidence>
<dbReference type="InterPro" id="IPR039425">
    <property type="entry name" value="RNA_pol_sigma-70-like"/>
</dbReference>
<evidence type="ECO:0000256" key="4">
    <source>
        <dbReference type="ARBA" id="ARBA00023163"/>
    </source>
</evidence>
<dbReference type="GO" id="GO:0006352">
    <property type="term" value="P:DNA-templated transcription initiation"/>
    <property type="evidence" value="ECO:0007669"/>
    <property type="project" value="InterPro"/>
</dbReference>
<dbReference type="InterPro" id="IPR013324">
    <property type="entry name" value="RNA_pol_sigma_r3/r4-like"/>
</dbReference>
<evidence type="ECO:0000259" key="6">
    <source>
        <dbReference type="Pfam" id="PF08281"/>
    </source>
</evidence>
<dbReference type="Proteomes" id="UP000570514">
    <property type="component" value="Unassembled WGS sequence"/>
</dbReference>
<reference evidence="7 8" key="1">
    <citation type="submission" date="2020-03" db="EMBL/GenBank/DDBJ databases">
        <title>Genomic Encyclopedia of Type Strains, Phase IV (KMG-IV): sequencing the most valuable type-strain genomes for metagenomic binning, comparative biology and taxonomic classification.</title>
        <authorList>
            <person name="Goeker M."/>
        </authorList>
    </citation>
    <scope>NUCLEOTIDE SEQUENCE [LARGE SCALE GENOMIC DNA]</scope>
    <source>
        <strain evidence="7 8">DSM 19867</strain>
    </source>
</reference>
<name>A0A846N1B9_9PROT</name>
<accession>A0A846N1B9</accession>
<feature type="domain" description="RNA polymerase sigma-70 region 2" evidence="5">
    <location>
        <begin position="18"/>
        <end position="77"/>
    </location>
</feature>
<keyword evidence="8" id="KW-1185">Reference proteome</keyword>
<gene>
    <name evidence="7" type="ORF">FHS83_002844</name>
</gene>
<protein>
    <submittedName>
        <fullName evidence="7">RNA polymerase sigma-70 factor (ECF subfamily)</fullName>
    </submittedName>
</protein>
<dbReference type="EMBL" id="JAASRM010000001">
    <property type="protein sequence ID" value="NIK89526.1"/>
    <property type="molecule type" value="Genomic_DNA"/>
</dbReference>
<dbReference type="InterPro" id="IPR036388">
    <property type="entry name" value="WH-like_DNA-bd_sf"/>
</dbReference>
<sequence>MSELWKRAAWIEENLLPHEPRIRAWLSRYRIAELDIDDVIQEMYAKFGAMEDVSAIRTPLHYAKTVAHSIVMNHIRRPRIVSVTANGDLDALGTPSAAADPEEAIVLRQEVQAVAQVLAELPERTREVLWLRRVEGLTEQETAQRLAISDRTVERHLARAILHLMARFGRKAQAAPAEDVGNIAYFGGAHERS</sequence>
<dbReference type="NCBIfam" id="TIGR02937">
    <property type="entry name" value="sigma70-ECF"/>
    <property type="match status" value="1"/>
</dbReference>
<dbReference type="GO" id="GO:0016987">
    <property type="term" value="F:sigma factor activity"/>
    <property type="evidence" value="ECO:0007669"/>
    <property type="project" value="UniProtKB-KW"/>
</dbReference>
<feature type="domain" description="RNA polymerase sigma factor 70 region 4 type 2" evidence="6">
    <location>
        <begin position="113"/>
        <end position="164"/>
    </location>
</feature>
<evidence type="ECO:0000256" key="3">
    <source>
        <dbReference type="ARBA" id="ARBA00023082"/>
    </source>
</evidence>
<evidence type="ECO:0000313" key="7">
    <source>
        <dbReference type="EMBL" id="NIK89526.1"/>
    </source>
</evidence>
<evidence type="ECO:0000256" key="1">
    <source>
        <dbReference type="ARBA" id="ARBA00010641"/>
    </source>
</evidence>
<dbReference type="Pfam" id="PF04542">
    <property type="entry name" value="Sigma70_r2"/>
    <property type="match status" value="1"/>
</dbReference>
<dbReference type="RefSeq" id="WP_167083606.1">
    <property type="nucleotide sequence ID" value="NZ_BAAADC010000001.1"/>
</dbReference>
<evidence type="ECO:0000313" key="8">
    <source>
        <dbReference type="Proteomes" id="UP000570514"/>
    </source>
</evidence>
<dbReference type="Gene3D" id="1.10.10.10">
    <property type="entry name" value="Winged helix-like DNA-binding domain superfamily/Winged helix DNA-binding domain"/>
    <property type="match status" value="1"/>
</dbReference>
<organism evidence="7 8">
    <name type="scientific">Rhizomicrobium palustre</name>
    <dbReference type="NCBI Taxonomy" id="189966"/>
    <lineage>
        <taxon>Bacteria</taxon>
        <taxon>Pseudomonadati</taxon>
        <taxon>Pseudomonadota</taxon>
        <taxon>Alphaproteobacteria</taxon>
        <taxon>Micropepsales</taxon>
        <taxon>Micropepsaceae</taxon>
        <taxon>Rhizomicrobium</taxon>
    </lineage>
</organism>
<proteinExistence type="inferred from homology"/>
<dbReference type="CDD" id="cd06171">
    <property type="entry name" value="Sigma70_r4"/>
    <property type="match status" value="1"/>
</dbReference>
<keyword evidence="2" id="KW-0805">Transcription regulation</keyword>
<dbReference type="InterPro" id="IPR014284">
    <property type="entry name" value="RNA_pol_sigma-70_dom"/>
</dbReference>
<dbReference type="Pfam" id="PF08281">
    <property type="entry name" value="Sigma70_r4_2"/>
    <property type="match status" value="1"/>
</dbReference>
<dbReference type="InterPro" id="IPR007627">
    <property type="entry name" value="RNA_pol_sigma70_r2"/>
</dbReference>
<dbReference type="GO" id="GO:0003677">
    <property type="term" value="F:DNA binding"/>
    <property type="evidence" value="ECO:0007669"/>
    <property type="project" value="InterPro"/>
</dbReference>
<dbReference type="PANTHER" id="PTHR43133:SF63">
    <property type="entry name" value="RNA POLYMERASE SIGMA FACTOR FECI-RELATED"/>
    <property type="match status" value="1"/>
</dbReference>
<dbReference type="AlphaFoldDB" id="A0A846N1B9"/>
<comment type="similarity">
    <text evidence="1">Belongs to the sigma-70 factor family. ECF subfamily.</text>
</comment>
<keyword evidence="4" id="KW-0804">Transcription</keyword>